<dbReference type="EMBL" id="QXFW01002103">
    <property type="protein sequence ID" value="KAE8982017.1"/>
    <property type="molecule type" value="Genomic_DNA"/>
</dbReference>
<dbReference type="Proteomes" id="UP000433483">
    <property type="component" value="Unassembled WGS sequence"/>
</dbReference>
<dbReference type="EMBL" id="QXGD01001902">
    <property type="protein sequence ID" value="KAE9196928.1"/>
    <property type="molecule type" value="Genomic_DNA"/>
</dbReference>
<dbReference type="Proteomes" id="UP000437068">
    <property type="component" value="Unassembled WGS sequence"/>
</dbReference>
<evidence type="ECO:0000313" key="13">
    <source>
        <dbReference type="Proteomes" id="UP000437068"/>
    </source>
</evidence>
<dbReference type="EMBL" id="QXGB01002156">
    <property type="protein sequence ID" value="KAE9180869.1"/>
    <property type="molecule type" value="Genomic_DNA"/>
</dbReference>
<feature type="chain" id="PRO_5036163585" description="RxLR effector protein" evidence="1">
    <location>
        <begin position="20"/>
        <end position="97"/>
    </location>
</feature>
<dbReference type="Proteomes" id="UP000440367">
    <property type="component" value="Unassembled WGS sequence"/>
</dbReference>
<evidence type="ECO:0000313" key="6">
    <source>
        <dbReference type="EMBL" id="KAE9103086.1"/>
    </source>
</evidence>
<dbReference type="Proteomes" id="UP000460718">
    <property type="component" value="Unassembled WGS sequence"/>
</dbReference>
<evidence type="ECO:0000256" key="1">
    <source>
        <dbReference type="SAM" id="SignalP"/>
    </source>
</evidence>
<reference evidence="11 12" key="1">
    <citation type="submission" date="2018-08" db="EMBL/GenBank/DDBJ databases">
        <title>Genomic investigation of the strawberry pathogen Phytophthora fragariae indicates pathogenicity is determined by transcriptional variation in three key races.</title>
        <authorList>
            <person name="Adams T.M."/>
            <person name="Armitage A.D."/>
            <person name="Sobczyk M.K."/>
            <person name="Bates H.J."/>
            <person name="Dunwell J.M."/>
            <person name="Nellist C.F."/>
            <person name="Harrison R.J."/>
        </authorList>
    </citation>
    <scope>NUCLEOTIDE SEQUENCE [LARGE SCALE GENOMIC DNA]</scope>
    <source>
        <strain evidence="9 13">A4</strain>
        <strain evidence="8 14">BC-1</strain>
        <strain evidence="7 12">NOV-27</strain>
        <strain evidence="6 15">NOV-5</strain>
        <strain evidence="4 16">NOV-71</strain>
        <strain evidence="10 18">NOV-77</strain>
        <strain evidence="2 11">NOV-9</strain>
        <strain evidence="5 19">ONT-3</strain>
        <strain evidence="3 17">SCRP245</strain>
    </source>
</reference>
<dbReference type="Proteomes" id="UP000488956">
    <property type="component" value="Unassembled WGS sequence"/>
</dbReference>
<dbReference type="EMBL" id="QXFZ01002168">
    <property type="protein sequence ID" value="KAE9079952.1"/>
    <property type="molecule type" value="Genomic_DNA"/>
</dbReference>
<evidence type="ECO:0000313" key="14">
    <source>
        <dbReference type="Proteomes" id="UP000440367"/>
    </source>
</evidence>
<evidence type="ECO:0000313" key="10">
    <source>
        <dbReference type="EMBL" id="KAE9349013.1"/>
    </source>
</evidence>
<evidence type="ECO:0000313" key="16">
    <source>
        <dbReference type="Proteomes" id="UP000441208"/>
    </source>
</evidence>
<evidence type="ECO:0000313" key="4">
    <source>
        <dbReference type="EMBL" id="KAE9079952.1"/>
    </source>
</evidence>
<dbReference type="EMBL" id="QXGA01002145">
    <property type="protein sequence ID" value="KAE9103086.1"/>
    <property type="molecule type" value="Genomic_DNA"/>
</dbReference>
<dbReference type="AlphaFoldDB" id="A0A6A3E2A3"/>
<evidence type="ECO:0000313" key="3">
    <source>
        <dbReference type="EMBL" id="KAE8982017.1"/>
    </source>
</evidence>
<evidence type="ECO:0008006" key="20">
    <source>
        <dbReference type="Google" id="ProtNLM"/>
    </source>
</evidence>
<feature type="signal peptide" evidence="1">
    <location>
        <begin position="1"/>
        <end position="19"/>
    </location>
</feature>
<evidence type="ECO:0000313" key="17">
    <source>
        <dbReference type="Proteomes" id="UP000460718"/>
    </source>
</evidence>
<sequence>MTKLYSFICVAVMLAVAGGSSTPHEASRYLRPTVEEIAAAPCTMHPLSSSLNSSLDTDNDSLQESGTMSIGNKVFNVYAPDKENTMSIGNKVFPIAD</sequence>
<evidence type="ECO:0000313" key="7">
    <source>
        <dbReference type="EMBL" id="KAE9180869.1"/>
    </source>
</evidence>
<keyword evidence="1" id="KW-0732">Signal</keyword>
<dbReference type="Proteomes" id="UP000441208">
    <property type="component" value="Unassembled WGS sequence"/>
</dbReference>
<evidence type="ECO:0000313" key="15">
    <source>
        <dbReference type="Proteomes" id="UP000440732"/>
    </source>
</evidence>
<dbReference type="EMBL" id="QXGF01002174">
    <property type="protein sequence ID" value="KAE8925831.1"/>
    <property type="molecule type" value="Genomic_DNA"/>
</dbReference>
<accession>A0A6A3E2A3</accession>
<evidence type="ECO:0000313" key="9">
    <source>
        <dbReference type="EMBL" id="KAE9284555.1"/>
    </source>
</evidence>
<evidence type="ECO:0000313" key="18">
    <source>
        <dbReference type="Proteomes" id="UP000486351"/>
    </source>
</evidence>
<keyword evidence="12" id="KW-1185">Reference proteome</keyword>
<dbReference type="EMBL" id="QXFY01000292">
    <property type="protein sequence ID" value="KAE9349013.1"/>
    <property type="molecule type" value="Genomic_DNA"/>
</dbReference>
<comment type="caution">
    <text evidence="2">The sequence shown here is derived from an EMBL/GenBank/DDBJ whole genome shotgun (WGS) entry which is preliminary data.</text>
</comment>
<dbReference type="EMBL" id="QXFX01002145">
    <property type="protein sequence ID" value="KAE9080191.1"/>
    <property type="molecule type" value="Genomic_DNA"/>
</dbReference>
<evidence type="ECO:0000313" key="8">
    <source>
        <dbReference type="EMBL" id="KAE9196928.1"/>
    </source>
</evidence>
<dbReference type="EMBL" id="QXGE01002139">
    <property type="protein sequence ID" value="KAE9284555.1"/>
    <property type="molecule type" value="Genomic_DNA"/>
</dbReference>
<dbReference type="Proteomes" id="UP000486351">
    <property type="component" value="Unassembled WGS sequence"/>
</dbReference>
<evidence type="ECO:0000313" key="2">
    <source>
        <dbReference type="EMBL" id="KAE8925831.1"/>
    </source>
</evidence>
<organism evidence="2 11">
    <name type="scientific">Phytophthora fragariae</name>
    <dbReference type="NCBI Taxonomy" id="53985"/>
    <lineage>
        <taxon>Eukaryota</taxon>
        <taxon>Sar</taxon>
        <taxon>Stramenopiles</taxon>
        <taxon>Oomycota</taxon>
        <taxon>Peronosporomycetes</taxon>
        <taxon>Peronosporales</taxon>
        <taxon>Peronosporaceae</taxon>
        <taxon>Phytophthora</taxon>
    </lineage>
</organism>
<proteinExistence type="predicted"/>
<evidence type="ECO:0000313" key="19">
    <source>
        <dbReference type="Proteomes" id="UP000488956"/>
    </source>
</evidence>
<dbReference type="Proteomes" id="UP000429523">
    <property type="component" value="Unassembled WGS sequence"/>
</dbReference>
<evidence type="ECO:0000313" key="11">
    <source>
        <dbReference type="Proteomes" id="UP000429523"/>
    </source>
</evidence>
<dbReference type="Proteomes" id="UP000440732">
    <property type="component" value="Unassembled WGS sequence"/>
</dbReference>
<dbReference type="OrthoDB" id="115636at2759"/>
<gene>
    <name evidence="9" type="ORF">PF001_g22328</name>
    <name evidence="8" type="ORF">PF002_g22897</name>
    <name evidence="7" type="ORF">PF005_g23102</name>
    <name evidence="6" type="ORF">PF006_g22273</name>
    <name evidence="4" type="ORF">PF007_g23236</name>
    <name evidence="10" type="ORF">PF008_g7100</name>
    <name evidence="2" type="ORF">PF009_g23970</name>
    <name evidence="5" type="ORF">PF010_g22473</name>
    <name evidence="3" type="ORF">PF011_g21797</name>
</gene>
<evidence type="ECO:0000313" key="12">
    <source>
        <dbReference type="Proteomes" id="UP000433483"/>
    </source>
</evidence>
<evidence type="ECO:0000313" key="5">
    <source>
        <dbReference type="EMBL" id="KAE9080191.1"/>
    </source>
</evidence>
<protein>
    <recommendedName>
        <fullName evidence="20">RxLR effector protein</fullName>
    </recommendedName>
</protein>
<name>A0A6A3E2A3_9STRA</name>